<name>A0A6J5LRX8_9CAUD</name>
<dbReference type="Pfam" id="PF22262">
    <property type="entry name" value="DUF6950"/>
    <property type="match status" value="1"/>
</dbReference>
<accession>A0A6J5LRX8</accession>
<protein>
    <recommendedName>
        <fullName evidence="1">DUF6950 domain-containing protein</fullName>
    </recommendedName>
</protein>
<feature type="domain" description="DUF6950" evidence="1">
    <location>
        <begin position="3"/>
        <end position="127"/>
    </location>
</feature>
<evidence type="ECO:0000313" key="2">
    <source>
        <dbReference type="EMBL" id="CAB4137215.1"/>
    </source>
</evidence>
<proteinExistence type="predicted"/>
<dbReference type="EMBL" id="LR796339">
    <property type="protein sequence ID" value="CAB4137215.1"/>
    <property type="molecule type" value="Genomic_DNA"/>
</dbReference>
<reference evidence="2" key="1">
    <citation type="submission" date="2020-04" db="EMBL/GenBank/DDBJ databases">
        <authorList>
            <person name="Chiriac C."/>
            <person name="Salcher M."/>
            <person name="Ghai R."/>
            <person name="Kavagutti S V."/>
        </authorList>
    </citation>
    <scope>NUCLEOTIDE SEQUENCE</scope>
</reference>
<dbReference type="InterPro" id="IPR053802">
    <property type="entry name" value="DUF6950"/>
</dbReference>
<gene>
    <name evidence="2" type="ORF">UFOVP317_19</name>
</gene>
<organism evidence="2">
    <name type="scientific">uncultured Caudovirales phage</name>
    <dbReference type="NCBI Taxonomy" id="2100421"/>
    <lineage>
        <taxon>Viruses</taxon>
        <taxon>Duplodnaviria</taxon>
        <taxon>Heunggongvirae</taxon>
        <taxon>Uroviricota</taxon>
        <taxon>Caudoviricetes</taxon>
        <taxon>Peduoviridae</taxon>
        <taxon>Maltschvirus</taxon>
        <taxon>Maltschvirus maltsch</taxon>
    </lineage>
</organism>
<evidence type="ECO:0000259" key="1">
    <source>
        <dbReference type="Pfam" id="PF22262"/>
    </source>
</evidence>
<sequence length="130" mass="14346">MIRVSDWETRLSEYIAAMRLEPFAWGQNDCCTFSAGAIEAITGTDPMPEFRGKYDTALGAARTLDGKTLEEVLDAKFDEIPIGFAQRGDLAMFDGCVGVIGGDYGWFVSEDGLERIKRPLWDKAWGVGRG</sequence>